<keyword evidence="2" id="KW-1133">Transmembrane helix</keyword>
<comment type="caution">
    <text evidence="4">The sequence shown here is derived from an EMBL/GenBank/DDBJ whole genome shotgun (WGS) entry which is preliminary data.</text>
</comment>
<proteinExistence type="predicted"/>
<evidence type="ECO:0000313" key="4">
    <source>
        <dbReference type="EMBL" id="KAK7689220.1"/>
    </source>
</evidence>
<evidence type="ECO:0000313" key="5">
    <source>
        <dbReference type="Proteomes" id="UP001385951"/>
    </source>
</evidence>
<gene>
    <name evidence="4" type="ORF">QCA50_007911</name>
</gene>
<feature type="compositionally biased region" description="Low complexity" evidence="1">
    <location>
        <begin position="85"/>
        <end position="101"/>
    </location>
</feature>
<protein>
    <recommendedName>
        <fullName evidence="3">DUF6535 domain-containing protein</fullName>
    </recommendedName>
</protein>
<keyword evidence="2" id="KW-0472">Membrane</keyword>
<feature type="transmembrane region" description="Helical" evidence="2">
    <location>
        <begin position="312"/>
        <end position="337"/>
    </location>
</feature>
<sequence>MSSSSKRRRRSKASTRSSASSSDSDGDLIGQVSPSNSQRHDDKVPQAANKHEGLGPDSQQPQTLQPLASTPSLPVEEREAAPVSSETTPPEAQQPEEAAQSPPKPQAVSPNTEDKVHRVKVESDRTGWGRISDLIRQYDRDRVEDVKEDIDTLLVLAGLFSAVVTAFIIESYKTLQQQPEDTTNQILLQLSAQIASLALSGNFVNSTIPAFTTPTFVPARFSVLINTLWLLSLVFALITASLGILVKQWLHELMARDTQDPRQQVKIRFFREVGVQRWQIFEIAAALPLLLQLALLLFFIGLSTFLHDLNPIVTWVVTGVMIPWLVFYSFTTFAPAFSSQCPYKTPMLKGFLSQVRTGLHAWPTSLSGKLHALIPTAWQTIKQQCEDLHDSLDTWSATWIAREEAKVRQDGTWDLPTLICSREILRGEQLKETITDCFQKFDMPTMLRCMKSISDGKGPDVRDVLPDVPQGFAEPVFKLYRSFMGTLISPSDNVFPHSQWYVLSTYALSRSYNPDTNWPIPELSLPLHVRLVNENQTSAVFSVLTMYSVRYNTIESHPERFDYLFLDKAYDDILYAVGARFASNLVAATRTLCRHLWNQFPVDSEINIENILYWINIAREDSDPDIPTDPIAFIFTFAQILYFLTPRGVRQEHREMIMGMMGELADVVVDVDGSSWSVARRYCAEQAFGHFFDMGLGDGRLIPRLGDVIRTWRSGFDHTKALYAQD</sequence>
<feature type="compositionally biased region" description="Basic and acidic residues" evidence="1">
    <location>
        <begin position="112"/>
        <end position="121"/>
    </location>
</feature>
<feature type="transmembrane region" description="Helical" evidence="2">
    <location>
        <begin position="223"/>
        <end position="246"/>
    </location>
</feature>
<feature type="compositionally biased region" description="Polar residues" evidence="1">
    <location>
        <begin position="57"/>
        <end position="72"/>
    </location>
</feature>
<keyword evidence="2" id="KW-0812">Transmembrane</keyword>
<dbReference type="Pfam" id="PF20153">
    <property type="entry name" value="DUF6535"/>
    <property type="match status" value="1"/>
</dbReference>
<name>A0AAW0G6Z6_9APHY</name>
<feature type="transmembrane region" description="Helical" evidence="2">
    <location>
        <begin position="150"/>
        <end position="169"/>
    </location>
</feature>
<feature type="region of interest" description="Disordered" evidence="1">
    <location>
        <begin position="1"/>
        <end position="121"/>
    </location>
</feature>
<organism evidence="4 5">
    <name type="scientific">Cerrena zonata</name>
    <dbReference type="NCBI Taxonomy" id="2478898"/>
    <lineage>
        <taxon>Eukaryota</taxon>
        <taxon>Fungi</taxon>
        <taxon>Dikarya</taxon>
        <taxon>Basidiomycota</taxon>
        <taxon>Agaricomycotina</taxon>
        <taxon>Agaricomycetes</taxon>
        <taxon>Polyporales</taxon>
        <taxon>Cerrenaceae</taxon>
        <taxon>Cerrena</taxon>
    </lineage>
</organism>
<feature type="domain" description="DUF6535" evidence="3">
    <location>
        <begin position="128"/>
        <end position="306"/>
    </location>
</feature>
<reference evidence="4 5" key="1">
    <citation type="submission" date="2022-09" db="EMBL/GenBank/DDBJ databases">
        <authorList>
            <person name="Palmer J.M."/>
        </authorList>
    </citation>
    <scope>NUCLEOTIDE SEQUENCE [LARGE SCALE GENOMIC DNA]</scope>
    <source>
        <strain evidence="4 5">DSM 7382</strain>
    </source>
</reference>
<feature type="compositionally biased region" description="Low complexity" evidence="1">
    <location>
        <begin position="14"/>
        <end position="23"/>
    </location>
</feature>
<feature type="transmembrane region" description="Helical" evidence="2">
    <location>
        <begin position="280"/>
        <end position="306"/>
    </location>
</feature>
<dbReference type="InterPro" id="IPR045338">
    <property type="entry name" value="DUF6535"/>
</dbReference>
<dbReference type="Proteomes" id="UP001385951">
    <property type="component" value="Unassembled WGS sequence"/>
</dbReference>
<dbReference type="EMBL" id="JASBNA010000009">
    <property type="protein sequence ID" value="KAK7689220.1"/>
    <property type="molecule type" value="Genomic_DNA"/>
</dbReference>
<keyword evidence="5" id="KW-1185">Reference proteome</keyword>
<feature type="compositionally biased region" description="Basic and acidic residues" evidence="1">
    <location>
        <begin position="38"/>
        <end position="54"/>
    </location>
</feature>
<evidence type="ECO:0000256" key="2">
    <source>
        <dbReference type="SAM" id="Phobius"/>
    </source>
</evidence>
<feature type="compositionally biased region" description="Basic residues" evidence="1">
    <location>
        <begin position="1"/>
        <end position="13"/>
    </location>
</feature>
<accession>A0AAW0G6Z6</accession>
<dbReference type="AlphaFoldDB" id="A0AAW0G6Z6"/>
<evidence type="ECO:0000259" key="3">
    <source>
        <dbReference type="Pfam" id="PF20153"/>
    </source>
</evidence>
<evidence type="ECO:0000256" key="1">
    <source>
        <dbReference type="SAM" id="MobiDB-lite"/>
    </source>
</evidence>